<protein>
    <submittedName>
        <fullName evidence="1">Alkyl hydroperoxide reductase subunit F</fullName>
    </submittedName>
</protein>
<gene>
    <name evidence="1" type="ORF">SAMN05421767_12433</name>
</gene>
<dbReference type="SUPFAM" id="SSF52833">
    <property type="entry name" value="Thioredoxin-like"/>
    <property type="match status" value="1"/>
</dbReference>
<sequence length="106" mass="11753">MLDNETKQQLQQYLELLDAPIILSASLSEEDSSQKMRNFLEEVSALSPKITLEEQVLPYTPSFEIKQANSSSEVIFAGIPLGHEFSSFVLALLQVSGRAPKIDEAL</sequence>
<dbReference type="InterPro" id="IPR044142">
    <property type="entry name" value="AhpF_NTD_N"/>
</dbReference>
<dbReference type="STRING" id="137733.SAMN05421767_12433"/>
<dbReference type="AlphaFoldDB" id="A0A1H9M7E8"/>
<feature type="non-terminal residue" evidence="1">
    <location>
        <position position="106"/>
    </location>
</feature>
<accession>A0A1H9M7E8</accession>
<dbReference type="Proteomes" id="UP000198556">
    <property type="component" value="Unassembled WGS sequence"/>
</dbReference>
<dbReference type="CDD" id="cd02974">
    <property type="entry name" value="AhpF_NTD_N"/>
    <property type="match status" value="1"/>
</dbReference>
<evidence type="ECO:0000313" key="1">
    <source>
        <dbReference type="EMBL" id="SER19552.1"/>
    </source>
</evidence>
<evidence type="ECO:0000313" key="2">
    <source>
        <dbReference type="Proteomes" id="UP000198556"/>
    </source>
</evidence>
<dbReference type="EMBL" id="FOGF01000024">
    <property type="protein sequence ID" value="SER19552.1"/>
    <property type="molecule type" value="Genomic_DNA"/>
</dbReference>
<proteinExistence type="predicted"/>
<keyword evidence="2" id="KW-1185">Reference proteome</keyword>
<dbReference type="Gene3D" id="3.40.30.80">
    <property type="match status" value="1"/>
</dbReference>
<name>A0A1H9M7E8_9LACT</name>
<organism evidence="1 2">
    <name type="scientific">Granulicatella balaenopterae</name>
    <dbReference type="NCBI Taxonomy" id="137733"/>
    <lineage>
        <taxon>Bacteria</taxon>
        <taxon>Bacillati</taxon>
        <taxon>Bacillota</taxon>
        <taxon>Bacilli</taxon>
        <taxon>Lactobacillales</taxon>
        <taxon>Carnobacteriaceae</taxon>
        <taxon>Granulicatella</taxon>
    </lineage>
</organism>
<reference evidence="1 2" key="1">
    <citation type="submission" date="2016-10" db="EMBL/GenBank/DDBJ databases">
        <authorList>
            <person name="de Groot N.N."/>
        </authorList>
    </citation>
    <scope>NUCLEOTIDE SEQUENCE [LARGE SCALE GENOMIC DNA]</scope>
    <source>
        <strain evidence="1 2">DSM 15827</strain>
    </source>
</reference>
<dbReference type="InterPro" id="IPR036249">
    <property type="entry name" value="Thioredoxin-like_sf"/>
</dbReference>